<proteinExistence type="predicted"/>
<dbReference type="Proteomes" id="UP000242032">
    <property type="component" value="Segment"/>
</dbReference>
<organism evidence="2 3">
    <name type="scientific">Pseudomonas phage SL2</name>
    <dbReference type="NCBI Taxonomy" id="2041345"/>
    <lineage>
        <taxon>Viruses</taxon>
        <taxon>Duplodnaviria</taxon>
        <taxon>Heunggongvirae</taxon>
        <taxon>Uroviricota</taxon>
        <taxon>Caudoviricetes</taxon>
        <taxon>Chimalliviridae</taxon>
        <taxon>Phikzvirus</taxon>
        <taxon>Phikzvirus SL2</taxon>
    </lineage>
</organism>
<reference evidence="2 3" key="1">
    <citation type="journal article" date="2017" name="Viruses">
        <title>Differential Effect of Newly Isolated Phages Belonging to PB1-Like, phiKZ-Like and LUZ24-Like Viruses against Multi-Drug Resistant Pseudomonas aeruginosa under Varying Growth Conditions.</title>
        <authorList>
            <person name="Latz S."/>
            <person name="Kruttgen A."/>
            <person name="Hafner H."/>
            <person name="Buhl E.M."/>
            <person name="Ritter K."/>
            <person name="Horz H.P."/>
        </authorList>
    </citation>
    <scope>NUCLEOTIDE SEQUENCE [LARGE SCALE GENOMIC DNA]</scope>
</reference>
<evidence type="ECO:0000313" key="3">
    <source>
        <dbReference type="Proteomes" id="UP000242032"/>
    </source>
</evidence>
<protein>
    <submittedName>
        <fullName evidence="2">Uncharacterized protein</fullName>
    </submittedName>
</protein>
<sequence>MKFNTIAKGVSFLLATASLAGTGYVIYKKAKETKANFDKLMGFRDQFKSISKEYGESDEFMMFVNAAMTETMDSAVAESNIEKHRLDVIRNKLSIIYGDDYTNQVFDTVRKM</sequence>
<keyword evidence="3" id="KW-1185">Reference proteome</keyword>
<feature type="transmembrane region" description="Helical" evidence="1">
    <location>
        <begin position="6"/>
        <end position="27"/>
    </location>
</feature>
<dbReference type="EMBL" id="MF805716">
    <property type="protein sequence ID" value="ATN94822.1"/>
    <property type="molecule type" value="Genomic_DNA"/>
</dbReference>
<evidence type="ECO:0000256" key="1">
    <source>
        <dbReference type="SAM" id="Phobius"/>
    </source>
</evidence>
<keyword evidence="1" id="KW-0812">Transmembrane</keyword>
<gene>
    <name evidence="2" type="ORF">SL2_245</name>
</gene>
<name>A0A2D1GR66_9CAUD</name>
<keyword evidence="1" id="KW-1133">Transmembrane helix</keyword>
<accession>A0A2D1GR66</accession>
<keyword evidence="1" id="KW-0472">Membrane</keyword>
<evidence type="ECO:0000313" key="2">
    <source>
        <dbReference type="EMBL" id="ATN94822.1"/>
    </source>
</evidence>